<gene>
    <name evidence="2" type="ORF">THAOC_18711</name>
</gene>
<dbReference type="EMBL" id="AGNL01020623">
    <property type="protein sequence ID" value="EJK60875.1"/>
    <property type="molecule type" value="Genomic_DNA"/>
</dbReference>
<evidence type="ECO:0000256" key="1">
    <source>
        <dbReference type="SAM" id="MobiDB-lite"/>
    </source>
</evidence>
<feature type="region of interest" description="Disordered" evidence="1">
    <location>
        <begin position="135"/>
        <end position="165"/>
    </location>
</feature>
<organism evidence="2 3">
    <name type="scientific">Thalassiosira oceanica</name>
    <name type="common">Marine diatom</name>
    <dbReference type="NCBI Taxonomy" id="159749"/>
    <lineage>
        <taxon>Eukaryota</taxon>
        <taxon>Sar</taxon>
        <taxon>Stramenopiles</taxon>
        <taxon>Ochrophyta</taxon>
        <taxon>Bacillariophyta</taxon>
        <taxon>Coscinodiscophyceae</taxon>
        <taxon>Thalassiosirophycidae</taxon>
        <taxon>Thalassiosirales</taxon>
        <taxon>Thalassiosiraceae</taxon>
        <taxon>Thalassiosira</taxon>
    </lineage>
</organism>
<sequence length="177" mass="19002">AVVRRAAVCRPYGVAGDVPRALEQGRVDRQRVHGLGHLEAAAGVSPHGLEVAVERRDEELEVLRELAVPDAEVAELLGPVLRLGDARLVLHAGRYAVFLSSSMRRGDGGMRNAFVSGLKVVVRMWVCRGRAQHQPSSILNPRDDYLPPEGEGGEGTDRVTGSAPSRRVAVFSVPTVG</sequence>
<keyword evidence="3" id="KW-1185">Reference proteome</keyword>
<name>K0S6I6_THAOC</name>
<reference evidence="2 3" key="1">
    <citation type="journal article" date="2012" name="Genome Biol.">
        <title>Genome and low-iron response of an oceanic diatom adapted to chronic iron limitation.</title>
        <authorList>
            <person name="Lommer M."/>
            <person name="Specht M."/>
            <person name="Roy A.S."/>
            <person name="Kraemer L."/>
            <person name="Andreson R."/>
            <person name="Gutowska M.A."/>
            <person name="Wolf J."/>
            <person name="Bergner S.V."/>
            <person name="Schilhabel M.B."/>
            <person name="Klostermeier U.C."/>
            <person name="Beiko R.G."/>
            <person name="Rosenstiel P."/>
            <person name="Hippler M."/>
            <person name="Laroche J."/>
        </authorList>
    </citation>
    <scope>NUCLEOTIDE SEQUENCE [LARGE SCALE GENOMIC DNA]</scope>
    <source>
        <strain evidence="2 3">CCMP1005</strain>
    </source>
</reference>
<dbReference type="AlphaFoldDB" id="K0S6I6"/>
<dbReference type="Proteomes" id="UP000266841">
    <property type="component" value="Unassembled WGS sequence"/>
</dbReference>
<comment type="caution">
    <text evidence="2">The sequence shown here is derived from an EMBL/GenBank/DDBJ whole genome shotgun (WGS) entry which is preliminary data.</text>
</comment>
<feature type="non-terminal residue" evidence="2">
    <location>
        <position position="1"/>
    </location>
</feature>
<proteinExistence type="predicted"/>
<accession>K0S6I6</accession>
<evidence type="ECO:0000313" key="3">
    <source>
        <dbReference type="Proteomes" id="UP000266841"/>
    </source>
</evidence>
<protein>
    <submittedName>
        <fullName evidence="2">Uncharacterized protein</fullName>
    </submittedName>
</protein>
<evidence type="ECO:0000313" key="2">
    <source>
        <dbReference type="EMBL" id="EJK60875.1"/>
    </source>
</evidence>